<dbReference type="eggNOG" id="COG1563">
    <property type="taxonomic scope" value="Bacteria"/>
</dbReference>
<reference evidence="8 9" key="1">
    <citation type="journal article" date="2007" name="Photosyn. Res.">
        <title>Complete nucleotide sequence of the freshwater unicellular cyanobacterium Synechococcus elongatus PCC 6301 chromosome: gene content and organization.</title>
        <authorList>
            <person name="Sugita C."/>
            <person name="Ogata K."/>
            <person name="Shikata M."/>
            <person name="Jikuya H."/>
            <person name="Takano J."/>
            <person name="Furumichi M."/>
            <person name="Kanehisa M."/>
            <person name="Omata T."/>
            <person name="Sugiura M."/>
            <person name="Sugita M."/>
        </authorList>
    </citation>
    <scope>NUCLEOTIDE SEQUENCE [LARGE SCALE GENOMIC DNA]</scope>
    <source>
        <strain evidence="9">ATCC 27144 / PCC 6301 / SAUG 1402/1</strain>
    </source>
</reference>
<evidence type="ECO:0000256" key="5">
    <source>
        <dbReference type="ARBA" id="ARBA00023136"/>
    </source>
</evidence>
<organism evidence="8 9">
    <name type="scientific">Synechococcus sp. (strain ATCC 27144 / PCC 6301 / SAUG 1402/1)</name>
    <name type="common">Anacystis nidulans</name>
    <dbReference type="NCBI Taxonomy" id="269084"/>
    <lineage>
        <taxon>Bacteria</taxon>
        <taxon>Bacillati</taxon>
        <taxon>Cyanobacteriota</taxon>
        <taxon>Cyanophyceae</taxon>
        <taxon>Synechococcales</taxon>
        <taxon>Synechococcaceae</taxon>
        <taxon>Synechococcus</taxon>
    </lineage>
</organism>
<dbReference type="NCBIfam" id="NF005627">
    <property type="entry name" value="PRK07377.1-3"/>
    <property type="match status" value="1"/>
</dbReference>
<dbReference type="AlphaFoldDB" id="A0A0H3K5C1"/>
<sequence length="193" mass="21641">MDSYLYFIMALLPLTSILLICQINPYRALVIRGIFGAIATLAYTVLGAADVAPTEALVGTLLVVMLYAIAVRSSLVLRLGVLEDEITTLETSPSNHFSQLMDYFRTIFKQYQMKVELVSYSNRENLAKALHEREIHAICLQSGSEALEEENSSPAYQTVTRLQRVYEIMTMQPVSSLTDVIYEELSTKKGLFS</sequence>
<evidence type="ECO:0000256" key="4">
    <source>
        <dbReference type="ARBA" id="ARBA00022989"/>
    </source>
</evidence>
<dbReference type="GO" id="GO:0005886">
    <property type="term" value="C:plasma membrane"/>
    <property type="evidence" value="ECO:0007669"/>
    <property type="project" value="UniProtKB-SubCell"/>
</dbReference>
<keyword evidence="5 6" id="KW-0472">Membrane</keyword>
<feature type="transmembrane region" description="Helical" evidence="6">
    <location>
        <begin position="52"/>
        <end position="70"/>
    </location>
</feature>
<keyword evidence="3 6" id="KW-0812">Transmembrane</keyword>
<dbReference type="NCBIfam" id="NF005628">
    <property type="entry name" value="PRK07377.1-4"/>
    <property type="match status" value="1"/>
</dbReference>
<proteinExistence type="predicted"/>
<accession>A0A0H3K5C1</accession>
<evidence type="ECO:0000259" key="7">
    <source>
        <dbReference type="Pfam" id="PF13244"/>
    </source>
</evidence>
<dbReference type="RefSeq" id="WP_011244766.1">
    <property type="nucleotide sequence ID" value="NC_006576.1"/>
</dbReference>
<dbReference type="InterPro" id="IPR025383">
    <property type="entry name" value="MrpA_C/MbhD"/>
</dbReference>
<keyword evidence="2" id="KW-1003">Cell membrane</keyword>
<comment type="subcellular location">
    <subcellularLocation>
        <location evidence="1">Cell membrane</location>
        <topology evidence="1">Multi-pass membrane protein</topology>
    </subcellularLocation>
</comment>
<dbReference type="EMBL" id="AP008231">
    <property type="protein sequence ID" value="BAD80646.1"/>
    <property type="molecule type" value="Genomic_DNA"/>
</dbReference>
<evidence type="ECO:0000256" key="2">
    <source>
        <dbReference type="ARBA" id="ARBA00022475"/>
    </source>
</evidence>
<dbReference type="Proteomes" id="UP000001175">
    <property type="component" value="Chromosome"/>
</dbReference>
<gene>
    <name evidence="8" type="ordered locus">syc2456_c</name>
</gene>
<evidence type="ECO:0000256" key="1">
    <source>
        <dbReference type="ARBA" id="ARBA00004651"/>
    </source>
</evidence>
<dbReference type="NCBIfam" id="NF005630">
    <property type="entry name" value="PRK07377.1-6"/>
    <property type="match status" value="1"/>
</dbReference>
<feature type="transmembrane region" description="Helical" evidence="6">
    <location>
        <begin position="29"/>
        <end position="46"/>
    </location>
</feature>
<evidence type="ECO:0000313" key="9">
    <source>
        <dbReference type="Proteomes" id="UP000001175"/>
    </source>
</evidence>
<evidence type="ECO:0000313" key="8">
    <source>
        <dbReference type="EMBL" id="BAD80646.1"/>
    </source>
</evidence>
<dbReference type="KEGG" id="syc:syc2456_c"/>
<dbReference type="Pfam" id="PF13244">
    <property type="entry name" value="MbhD"/>
    <property type="match status" value="1"/>
</dbReference>
<evidence type="ECO:0000256" key="6">
    <source>
        <dbReference type="SAM" id="Phobius"/>
    </source>
</evidence>
<keyword evidence="4 6" id="KW-1133">Transmembrane helix</keyword>
<feature type="transmembrane region" description="Helical" evidence="6">
    <location>
        <begin position="6"/>
        <end position="22"/>
    </location>
</feature>
<feature type="domain" description="MrpA C-terminal/MbhD" evidence="7">
    <location>
        <begin position="11"/>
        <end position="73"/>
    </location>
</feature>
<protein>
    <recommendedName>
        <fullName evidence="7">MrpA C-terminal/MbhD domain-containing protein</fullName>
    </recommendedName>
</protein>
<evidence type="ECO:0000256" key="3">
    <source>
        <dbReference type="ARBA" id="ARBA00022692"/>
    </source>
</evidence>
<name>A0A0H3K5C1_SYNP6</name>